<evidence type="ECO:0000313" key="1">
    <source>
        <dbReference type="EMBL" id="PJZ51557.1"/>
    </source>
</evidence>
<dbReference type="RefSeq" id="WP_100787352.1">
    <property type="nucleotide sequence ID" value="NZ_NPDU01000024.1"/>
</dbReference>
<evidence type="ECO:0000313" key="4">
    <source>
        <dbReference type="Proteomes" id="UP000232188"/>
    </source>
</evidence>
<protein>
    <submittedName>
        <fullName evidence="1">Uncharacterized protein</fullName>
    </submittedName>
</protein>
<dbReference type="Proteomes" id="UP000232188">
    <property type="component" value="Unassembled WGS sequence"/>
</dbReference>
<evidence type="ECO:0000313" key="2">
    <source>
        <dbReference type="EMBL" id="PJZ61935.1"/>
    </source>
</evidence>
<dbReference type="EMBL" id="NPDV01000022">
    <property type="protein sequence ID" value="PJZ51557.1"/>
    <property type="molecule type" value="Genomic_DNA"/>
</dbReference>
<proteinExistence type="predicted"/>
<sequence length="152" mass="17973">MFNWYEEQLDRIDASCSWDLNQNGIKIPLDVRKFSNLWEQKYYLKLLDIKEKIARLKKERPDARIRRKVILDTMALNREYHEYQDCESALTRLLQDIQSGQIQVVSMLLISIKSIVGEMVIDLEGSGLTKEERIELLEEALEIEKREGGKWN</sequence>
<dbReference type="AlphaFoldDB" id="A0A2M9YJ45"/>
<comment type="caution">
    <text evidence="1">The sequence shown here is derived from an EMBL/GenBank/DDBJ whole genome shotgun (WGS) entry which is preliminary data.</text>
</comment>
<dbReference type="EMBL" id="NPDU01000024">
    <property type="protein sequence ID" value="PJZ61935.1"/>
    <property type="molecule type" value="Genomic_DNA"/>
</dbReference>
<organism evidence="1 4">
    <name type="scientific">Leptospira adleri</name>
    <dbReference type="NCBI Taxonomy" id="2023186"/>
    <lineage>
        <taxon>Bacteria</taxon>
        <taxon>Pseudomonadati</taxon>
        <taxon>Spirochaetota</taxon>
        <taxon>Spirochaetia</taxon>
        <taxon>Leptospirales</taxon>
        <taxon>Leptospiraceae</taxon>
        <taxon>Leptospira</taxon>
    </lineage>
</organism>
<gene>
    <name evidence="2" type="ORF">CH376_11085</name>
    <name evidence="1" type="ORF">CH380_19085</name>
</gene>
<keyword evidence="3" id="KW-1185">Reference proteome</keyword>
<reference evidence="3 4" key="1">
    <citation type="submission" date="2017-07" db="EMBL/GenBank/DDBJ databases">
        <title>Leptospira spp. isolated from tropical soils.</title>
        <authorList>
            <person name="Thibeaux R."/>
            <person name="Iraola G."/>
            <person name="Ferres I."/>
            <person name="Bierque E."/>
            <person name="Girault D."/>
            <person name="Soupe-Gilbert M.-E."/>
            <person name="Picardeau M."/>
            <person name="Goarant C."/>
        </authorList>
    </citation>
    <scope>NUCLEOTIDE SEQUENCE [LARGE SCALE GENOMIC DNA]</scope>
    <source>
        <strain evidence="1 4">FH2-B-C1</strain>
        <strain evidence="2 3">FH2-B-D1</strain>
    </source>
</reference>
<dbReference type="Proteomes" id="UP000232149">
    <property type="component" value="Unassembled WGS sequence"/>
</dbReference>
<evidence type="ECO:0000313" key="3">
    <source>
        <dbReference type="Proteomes" id="UP000232149"/>
    </source>
</evidence>
<accession>A0A2M9YJ45</accession>
<name>A0A2M9YJ45_9LEPT</name>